<keyword evidence="2" id="KW-0472">Membrane</keyword>
<reference evidence="3" key="1">
    <citation type="submission" date="2022-12" db="EMBL/GenBank/DDBJ databases">
        <title>Draft genome assemblies for two species of Escallonia (Escalloniales).</title>
        <authorList>
            <person name="Chanderbali A."/>
            <person name="Dervinis C."/>
            <person name="Anghel I."/>
            <person name="Soltis D."/>
            <person name="Soltis P."/>
            <person name="Zapata F."/>
        </authorList>
    </citation>
    <scope>NUCLEOTIDE SEQUENCE</scope>
    <source>
        <strain evidence="3">UCBG92.1500</strain>
        <tissue evidence="3">Leaf</tissue>
    </source>
</reference>
<evidence type="ECO:0000313" key="3">
    <source>
        <dbReference type="EMBL" id="KAK2991156.1"/>
    </source>
</evidence>
<evidence type="ECO:0000256" key="2">
    <source>
        <dbReference type="SAM" id="Phobius"/>
    </source>
</evidence>
<feature type="transmembrane region" description="Helical" evidence="2">
    <location>
        <begin position="957"/>
        <end position="976"/>
    </location>
</feature>
<evidence type="ECO:0008006" key="5">
    <source>
        <dbReference type="Google" id="ProtNLM"/>
    </source>
</evidence>
<dbReference type="GO" id="GO:0005783">
    <property type="term" value="C:endoplasmic reticulum"/>
    <property type="evidence" value="ECO:0007669"/>
    <property type="project" value="TreeGrafter"/>
</dbReference>
<protein>
    <recommendedName>
        <fullName evidence="5">Transmembrane protein 214-A</fullName>
    </recommendedName>
</protein>
<feature type="region of interest" description="Disordered" evidence="1">
    <location>
        <begin position="1"/>
        <end position="115"/>
    </location>
</feature>
<dbReference type="GO" id="GO:0005794">
    <property type="term" value="C:Golgi apparatus"/>
    <property type="evidence" value="ECO:0007669"/>
    <property type="project" value="TreeGrafter"/>
</dbReference>
<dbReference type="InterPro" id="IPR019308">
    <property type="entry name" value="TMEM214"/>
</dbReference>
<dbReference type="PANTHER" id="PTHR13448">
    <property type="entry name" value="TRANSMEMBRANE PROTEIN 214"/>
    <property type="match status" value="1"/>
</dbReference>
<dbReference type="EMBL" id="JAVXUO010000561">
    <property type="protein sequence ID" value="KAK2991156.1"/>
    <property type="molecule type" value="Genomic_DNA"/>
</dbReference>
<feature type="compositionally biased region" description="Polar residues" evidence="1">
    <location>
        <begin position="18"/>
        <end position="30"/>
    </location>
</feature>
<dbReference type="AlphaFoldDB" id="A0AA88UR03"/>
<evidence type="ECO:0000313" key="4">
    <source>
        <dbReference type="Proteomes" id="UP001187471"/>
    </source>
</evidence>
<organism evidence="3 4">
    <name type="scientific">Escallonia rubra</name>
    <dbReference type="NCBI Taxonomy" id="112253"/>
    <lineage>
        <taxon>Eukaryota</taxon>
        <taxon>Viridiplantae</taxon>
        <taxon>Streptophyta</taxon>
        <taxon>Embryophyta</taxon>
        <taxon>Tracheophyta</taxon>
        <taxon>Spermatophyta</taxon>
        <taxon>Magnoliopsida</taxon>
        <taxon>eudicotyledons</taxon>
        <taxon>Gunneridae</taxon>
        <taxon>Pentapetalae</taxon>
        <taxon>asterids</taxon>
        <taxon>campanulids</taxon>
        <taxon>Escalloniales</taxon>
        <taxon>Escalloniaceae</taxon>
        <taxon>Escallonia</taxon>
    </lineage>
</organism>
<evidence type="ECO:0000256" key="1">
    <source>
        <dbReference type="SAM" id="MobiDB-lite"/>
    </source>
</evidence>
<keyword evidence="2" id="KW-0812">Transmembrane</keyword>
<keyword evidence="2" id="KW-1133">Transmembrane helix</keyword>
<dbReference type="Proteomes" id="UP001187471">
    <property type="component" value="Unassembled WGS sequence"/>
</dbReference>
<dbReference type="Pfam" id="PF10151">
    <property type="entry name" value="TMEM214"/>
    <property type="match status" value="2"/>
</dbReference>
<keyword evidence="4" id="KW-1185">Reference proteome</keyword>
<feature type="transmembrane region" description="Helical" evidence="2">
    <location>
        <begin position="917"/>
        <end position="937"/>
    </location>
</feature>
<feature type="transmembrane region" description="Helical" evidence="2">
    <location>
        <begin position="557"/>
        <end position="579"/>
    </location>
</feature>
<name>A0AA88UR03_9ASTE</name>
<feature type="compositionally biased region" description="Basic and acidic residues" evidence="1">
    <location>
        <begin position="68"/>
        <end position="79"/>
    </location>
</feature>
<sequence length="1031" mass="112949">MEDKNILSESNHIEDGDASTNPNATNNNHGWQKVTYAKRQRKQSATKPAVPAGSAGTGTGKVFQSLEKQSEERRRRIEAQRAANADLYDDDDVPIRSKKQQRSHDHDDDENDSDADVAGAAVQNGAAEEKRAKVKKPKKPKVTVAEAAGKIDAADLANFLAEISVSYESQQEIQMMRFADYFGRAFSAVSASQFPWAKLLRESTVAKIADIPVSHIPEAVYKTSVDWINQRSHEALVSFVLWSLDSILSDFASQHSGAKGSKKGAPQISSKSQVAMFAVLAMVLRRKPDVLITLLPTLKDNAKYQGQDKLLVIVWMIVQASQGDLAVGLYAWAHHLLPIIGGKSNPQSRDLALQLVERILSAPKARTILVNGAVRKGERLIPPLALDLLLRVTFPASSARVKATERFEAIYPTLKEVALAGSPGSKAMKQVSQQVLNFAVKAAGEDIPELSQQATTIFIWCLTQHPDCYKQWDKVYMENIEASVAALRKLTEEWKTLSAKQSSLEALGVTLRSFKLKNEKALEDGEEAARQAIFKDSNKYCKVLLGRLSRGHGCMKSLALAIIVLGVGAVVASPGAGSWDWSKYSVLFSDPESFFKQYLVKKVEYAYEKDECDYPFLKMMERRGDLDLEGEREGKALGIWKPSELLIFSAVGMFAVLAMVLRRKPDVLITLLPTLKDNAKYQGQDKLLVIVWMIVQASQGDLAVGLYAWAHHLLPIIGELSAPKARTILVNGAVRKGERLIPPLALDQLLRVTFPASSARVKATERFEAIYPTLNEVALAGSPGSKAMKQVSQQVLNFAVKAAGEDIPELSQEATTIFIWCSTQHPDCYKQWDKVYMENIEASVAVLGKLTEEWKTLSAKQSYLEALGVTLRSFKLKNEKALEDGEEAARQAIFKDSNKYCKVYWGWGGCHGCMKSLALAIIVLGVGAVVASPGAGLVAGPYPETFMVVGPRPGTPALFLVCGPRFGTLVLFLVVGPHPETFMVVRSHPGTPVLFLVCGPRSGTIALFLVAGPHPKTLWSSNFALGLLICP</sequence>
<comment type="caution">
    <text evidence="3">The sequence shown here is derived from an EMBL/GenBank/DDBJ whole genome shotgun (WGS) entry which is preliminary data.</text>
</comment>
<gene>
    <name evidence="3" type="ORF">RJ640_029731</name>
</gene>
<dbReference type="PANTHER" id="PTHR13448:SF14">
    <property type="entry name" value="F26K24.17 PROTEIN"/>
    <property type="match status" value="1"/>
</dbReference>
<proteinExistence type="predicted"/>
<feature type="compositionally biased region" description="Basic and acidic residues" evidence="1">
    <location>
        <begin position="1"/>
        <end position="15"/>
    </location>
</feature>
<accession>A0AA88UR03</accession>